<dbReference type="AlphaFoldDB" id="C5LSE7"/>
<dbReference type="GeneID" id="9050104"/>
<dbReference type="EMBL" id="GG685175">
    <property type="protein sequence ID" value="EER00346.1"/>
    <property type="molecule type" value="Genomic_DNA"/>
</dbReference>
<sequence>GLVAMTYQLDTPPRRSPLSSASWPRPTLRWWGIYGWLLKTTWVRDGIKNKLSEFGVLKRT</sequence>
<evidence type="ECO:0000313" key="2">
    <source>
        <dbReference type="EMBL" id="EER00346.1"/>
    </source>
</evidence>
<dbReference type="InParanoid" id="C5LSE7"/>
<evidence type="ECO:0000256" key="1">
    <source>
        <dbReference type="SAM" id="MobiDB-lite"/>
    </source>
</evidence>
<keyword evidence="3" id="KW-1185">Reference proteome</keyword>
<feature type="region of interest" description="Disordered" evidence="1">
    <location>
        <begin position="1"/>
        <end position="23"/>
    </location>
</feature>
<accession>C5LSE7</accession>
<reference evidence="2 3" key="1">
    <citation type="submission" date="2008-07" db="EMBL/GenBank/DDBJ databases">
        <authorList>
            <person name="El-Sayed N."/>
            <person name="Caler E."/>
            <person name="Inman J."/>
            <person name="Amedeo P."/>
            <person name="Hass B."/>
            <person name="Wortman J."/>
        </authorList>
    </citation>
    <scope>NUCLEOTIDE SEQUENCE [LARGE SCALE GENOMIC DNA]</scope>
    <source>
        <strain evidence="3">ATCC 50983 / TXsc</strain>
    </source>
</reference>
<gene>
    <name evidence="2" type="ORF">Pmar_PMAR014368</name>
</gene>
<proteinExistence type="predicted"/>
<organism evidence="3">
    <name type="scientific">Perkinsus marinus (strain ATCC 50983 / TXsc)</name>
    <dbReference type="NCBI Taxonomy" id="423536"/>
    <lineage>
        <taxon>Eukaryota</taxon>
        <taxon>Sar</taxon>
        <taxon>Alveolata</taxon>
        <taxon>Perkinsozoa</taxon>
        <taxon>Perkinsea</taxon>
        <taxon>Perkinsida</taxon>
        <taxon>Perkinsidae</taxon>
        <taxon>Perkinsus</taxon>
    </lineage>
</organism>
<evidence type="ECO:0000313" key="3">
    <source>
        <dbReference type="Proteomes" id="UP000007800"/>
    </source>
</evidence>
<feature type="non-terminal residue" evidence="2">
    <location>
        <position position="1"/>
    </location>
</feature>
<dbReference type="RefSeq" id="XP_002767628.1">
    <property type="nucleotide sequence ID" value="XM_002767582.1"/>
</dbReference>
<feature type="non-terminal residue" evidence="2">
    <location>
        <position position="60"/>
    </location>
</feature>
<protein>
    <submittedName>
        <fullName evidence="2">Uncharacterized protein</fullName>
    </submittedName>
</protein>
<name>C5LSE7_PERM5</name>
<dbReference type="Proteomes" id="UP000007800">
    <property type="component" value="Unassembled WGS sequence"/>
</dbReference>